<organism evidence="1 2">
    <name type="scientific">Undibacterium oligocarboniphilum</name>
    <dbReference type="NCBI Taxonomy" id="666702"/>
    <lineage>
        <taxon>Bacteria</taxon>
        <taxon>Pseudomonadati</taxon>
        <taxon>Pseudomonadota</taxon>
        <taxon>Betaproteobacteria</taxon>
        <taxon>Burkholderiales</taxon>
        <taxon>Oxalobacteraceae</taxon>
        <taxon>Undibacterium</taxon>
    </lineage>
</organism>
<dbReference type="AlphaFoldDB" id="A0A850QMD9"/>
<proteinExistence type="predicted"/>
<name>A0A850QMD9_9BURK</name>
<gene>
    <name evidence="1" type="ORF">HV832_08595</name>
</gene>
<dbReference type="Proteomes" id="UP000588051">
    <property type="component" value="Unassembled WGS sequence"/>
</dbReference>
<evidence type="ECO:0000313" key="2">
    <source>
        <dbReference type="Proteomes" id="UP000588051"/>
    </source>
</evidence>
<sequence>MPLTIVSGAGYAERERWIAENCLQHPRAAVILEGLPTGGMPLSDLSPVHVQRIAPGCFCCIGHLPLRVSLNRALRQGARFLYLGVASQEHLDNLKHTLQQAPYDQLLLAESFISL</sequence>
<keyword evidence="2" id="KW-1185">Reference proteome</keyword>
<protein>
    <submittedName>
        <fullName evidence="1">GTPase</fullName>
    </submittedName>
</protein>
<dbReference type="EMBL" id="JABXYJ010000004">
    <property type="protein sequence ID" value="NVO77890.1"/>
    <property type="molecule type" value="Genomic_DNA"/>
</dbReference>
<accession>A0A850QMD9</accession>
<evidence type="ECO:0000313" key="1">
    <source>
        <dbReference type="EMBL" id="NVO77890.1"/>
    </source>
</evidence>
<comment type="caution">
    <text evidence="1">The sequence shown here is derived from an EMBL/GenBank/DDBJ whole genome shotgun (WGS) entry which is preliminary data.</text>
</comment>
<reference evidence="1 2" key="1">
    <citation type="submission" date="2020-06" db="EMBL/GenBank/DDBJ databases">
        <authorList>
            <person name="Qiu C."/>
            <person name="Liu Z."/>
        </authorList>
    </citation>
    <scope>NUCLEOTIDE SEQUENCE [LARGE SCALE GENOMIC DNA]</scope>
    <source>
        <strain evidence="1 2">EM 1</strain>
    </source>
</reference>